<evidence type="ECO:0000256" key="3">
    <source>
        <dbReference type="ARBA" id="ARBA00022692"/>
    </source>
</evidence>
<gene>
    <name evidence="7" type="ORF">NX778_13945</name>
</gene>
<feature type="transmembrane region" description="Helical" evidence="6">
    <location>
        <begin position="35"/>
        <end position="52"/>
    </location>
</feature>
<evidence type="ECO:0000256" key="4">
    <source>
        <dbReference type="ARBA" id="ARBA00022989"/>
    </source>
</evidence>
<evidence type="ECO:0000256" key="5">
    <source>
        <dbReference type="ARBA" id="ARBA00023136"/>
    </source>
</evidence>
<protein>
    <submittedName>
        <fullName evidence="7">Lysylphosphatidylglycerol synthase domain-containing protein</fullName>
    </submittedName>
</protein>
<evidence type="ECO:0000256" key="6">
    <source>
        <dbReference type="SAM" id="Phobius"/>
    </source>
</evidence>
<sequence length="326" mass="34970">MKRLVLIGGIAGLLLLTALIVYEGLPEVAGALDRAGWPLLLLVPLHLVPLAFDTQAWRVLLAPADSERRAGMLFLLWVAAVREAVARLLPSVGIGGEVVGVRLVRLRVADTTAISATIVLEVLVTIAVLYLFTALGLLLMARLADGKGQLGIIAAGVLLSLPLPLLLAWLVRRGALFTQLHALALRLLGEGHPWALRLDGARLDAEIGRLLAQRRRIAHALCWQLPGYLLGAFETWYALLLLGHPVSASAAVAIEALTQATRHATFIVPASVGVQEAAVILFGYVAGIGGDVALSLALVKRMREILFGVPALLSWQWFEARRLRTA</sequence>
<keyword evidence="5 6" id="KW-0472">Membrane</keyword>
<dbReference type="InterPro" id="IPR022791">
    <property type="entry name" value="L-PG_synthase/AglD"/>
</dbReference>
<comment type="caution">
    <text evidence="7">The sequence shown here is derived from an EMBL/GenBank/DDBJ whole genome shotgun (WGS) entry which is preliminary data.</text>
</comment>
<evidence type="ECO:0000313" key="7">
    <source>
        <dbReference type="EMBL" id="MCS0659167.1"/>
    </source>
</evidence>
<organism evidence="7 8">
    <name type="scientific">Massilia terrae</name>
    <dbReference type="NCBI Taxonomy" id="1811224"/>
    <lineage>
        <taxon>Bacteria</taxon>
        <taxon>Pseudomonadati</taxon>
        <taxon>Pseudomonadota</taxon>
        <taxon>Betaproteobacteria</taxon>
        <taxon>Burkholderiales</taxon>
        <taxon>Oxalobacteraceae</taxon>
        <taxon>Telluria group</taxon>
        <taxon>Massilia</taxon>
    </lineage>
</organism>
<name>A0ABT2CYW2_9BURK</name>
<dbReference type="Pfam" id="PF03706">
    <property type="entry name" value="LPG_synthase_TM"/>
    <property type="match status" value="1"/>
</dbReference>
<dbReference type="EMBL" id="JANUGU010000004">
    <property type="protein sequence ID" value="MCS0659167.1"/>
    <property type="molecule type" value="Genomic_DNA"/>
</dbReference>
<feature type="transmembrane region" description="Helical" evidence="6">
    <location>
        <begin position="277"/>
        <end position="299"/>
    </location>
</feature>
<keyword evidence="2" id="KW-1003">Cell membrane</keyword>
<dbReference type="Proteomes" id="UP001204621">
    <property type="component" value="Unassembled WGS sequence"/>
</dbReference>
<accession>A0ABT2CYW2</accession>
<feature type="transmembrane region" description="Helical" evidence="6">
    <location>
        <begin position="150"/>
        <end position="171"/>
    </location>
</feature>
<evidence type="ECO:0000256" key="2">
    <source>
        <dbReference type="ARBA" id="ARBA00022475"/>
    </source>
</evidence>
<dbReference type="NCBIfam" id="TIGR03476">
    <property type="entry name" value="HpnL"/>
    <property type="match status" value="1"/>
</dbReference>
<reference evidence="7 8" key="1">
    <citation type="submission" date="2022-08" db="EMBL/GenBank/DDBJ databases">
        <title>Reclassification of Massilia species as members of the genera Telluria, Duganella, Pseudoduganella, Mokoshia gen. nov. and Zemynaea gen. nov. using orthogonal and non-orthogonal genome-based approaches.</title>
        <authorList>
            <person name="Bowman J.P."/>
        </authorList>
    </citation>
    <scope>NUCLEOTIDE SEQUENCE [LARGE SCALE GENOMIC DNA]</scope>
    <source>
        <strain evidence="7 8">JCM 31606</strain>
    </source>
</reference>
<keyword evidence="4 6" id="KW-1133">Transmembrane helix</keyword>
<feature type="transmembrane region" description="Helical" evidence="6">
    <location>
        <begin position="114"/>
        <end position="138"/>
    </location>
</feature>
<keyword evidence="3 6" id="KW-0812">Transmembrane</keyword>
<evidence type="ECO:0000313" key="8">
    <source>
        <dbReference type="Proteomes" id="UP001204621"/>
    </source>
</evidence>
<dbReference type="RefSeq" id="WP_258812353.1">
    <property type="nucleotide sequence ID" value="NZ_JANUGU010000004.1"/>
</dbReference>
<keyword evidence="8" id="KW-1185">Reference proteome</keyword>
<comment type="subcellular location">
    <subcellularLocation>
        <location evidence="1">Cell membrane</location>
        <topology evidence="1">Multi-pass membrane protein</topology>
    </subcellularLocation>
</comment>
<proteinExistence type="predicted"/>
<evidence type="ECO:0000256" key="1">
    <source>
        <dbReference type="ARBA" id="ARBA00004651"/>
    </source>
</evidence>